<keyword evidence="4" id="KW-1185">Reference proteome</keyword>
<gene>
    <name evidence="3" type="ORF">EDB92DRAFT_1859470</name>
</gene>
<feature type="transmembrane region" description="Helical" evidence="2">
    <location>
        <begin position="204"/>
        <end position="232"/>
    </location>
</feature>
<evidence type="ECO:0000256" key="2">
    <source>
        <dbReference type="SAM" id="Phobius"/>
    </source>
</evidence>
<sequence length="390" mass="44259">MSFPQTHHFQSTHFPDTYKPSHDNLVDTNVTPFSPNSQHKSYVIDTPSSDQKDDFDDDDFSRAAYPPTSQLPPPDTRTWWQKLLPDSIACRLYVVTVLVETTIDLVIEGDILLRFHEADKLPQSSQANNIATASKKMPVYLSVFALAHVFQLGMALDAVYARNTLQFFALTVFNALFLVYAIIQSSEVRSSLSSVSSQSGFSHIPVNALTTVLPIVIAIAELAYVALAWTIYNEFGWKVYKFLGADRRIKKMFAVYQIYQCLVKFDVFFWVGFCVQFTFLGHLAARYENRWMMMSFLSGCVGAMIYFSYKFVKVIIQKDTPEFSPVWESLSTFAVIAIILLLVTFAYAWVVMRNFGRGLKDQISRKQANPGAKHAAYPSLSVRPNRMSID</sequence>
<feature type="transmembrane region" description="Helical" evidence="2">
    <location>
        <begin position="291"/>
        <end position="309"/>
    </location>
</feature>
<dbReference type="InterPro" id="IPR040410">
    <property type="entry name" value="UPF0658_Golgi"/>
</dbReference>
<keyword evidence="2" id="KW-0812">Transmembrane</keyword>
<dbReference type="GO" id="GO:0005794">
    <property type="term" value="C:Golgi apparatus"/>
    <property type="evidence" value="ECO:0007669"/>
    <property type="project" value="TreeGrafter"/>
</dbReference>
<evidence type="ECO:0000313" key="3">
    <source>
        <dbReference type="EMBL" id="KAH8992029.1"/>
    </source>
</evidence>
<dbReference type="PANTHER" id="PTHR34391">
    <property type="entry name" value="UPF0658 GOLGI APPARATUS MEMBRANE PROTEIN C1952.10C-RELATED"/>
    <property type="match status" value="1"/>
</dbReference>
<organism evidence="3 4">
    <name type="scientific">Lactarius akahatsu</name>
    <dbReference type="NCBI Taxonomy" id="416441"/>
    <lineage>
        <taxon>Eukaryota</taxon>
        <taxon>Fungi</taxon>
        <taxon>Dikarya</taxon>
        <taxon>Basidiomycota</taxon>
        <taxon>Agaricomycotina</taxon>
        <taxon>Agaricomycetes</taxon>
        <taxon>Russulales</taxon>
        <taxon>Russulaceae</taxon>
        <taxon>Lactarius</taxon>
    </lineage>
</organism>
<dbReference type="Proteomes" id="UP001201163">
    <property type="component" value="Unassembled WGS sequence"/>
</dbReference>
<accession>A0AAD4QDU1</accession>
<keyword evidence="2" id="KW-1133">Transmembrane helix</keyword>
<evidence type="ECO:0000256" key="1">
    <source>
        <dbReference type="SAM" id="MobiDB-lite"/>
    </source>
</evidence>
<comment type="caution">
    <text evidence="3">The sequence shown here is derived from an EMBL/GenBank/DDBJ whole genome shotgun (WGS) entry which is preliminary data.</text>
</comment>
<reference evidence="3" key="1">
    <citation type="submission" date="2022-01" db="EMBL/GenBank/DDBJ databases">
        <title>Comparative genomics reveals a dynamic genome evolution in the ectomycorrhizal milk-cap (Lactarius) mushrooms.</title>
        <authorList>
            <consortium name="DOE Joint Genome Institute"/>
            <person name="Lebreton A."/>
            <person name="Tang N."/>
            <person name="Kuo A."/>
            <person name="LaButti K."/>
            <person name="Drula E."/>
            <person name="Barry K."/>
            <person name="Clum A."/>
            <person name="Lipzen A."/>
            <person name="Mousain D."/>
            <person name="Ng V."/>
            <person name="Wang R."/>
            <person name="Wang X."/>
            <person name="Dai Y."/>
            <person name="Henrissat B."/>
            <person name="Grigoriev I.V."/>
            <person name="Guerin-Laguette A."/>
            <person name="Yu F."/>
            <person name="Martin F.M."/>
        </authorList>
    </citation>
    <scope>NUCLEOTIDE SEQUENCE</scope>
    <source>
        <strain evidence="3">QP</strain>
    </source>
</reference>
<dbReference type="PANTHER" id="PTHR34391:SF2">
    <property type="entry name" value="TRP C-TERMINAL DOMAIN-CONTAINING PROTEIN"/>
    <property type="match status" value="1"/>
</dbReference>
<keyword evidence="2" id="KW-0472">Membrane</keyword>
<evidence type="ECO:0000313" key="4">
    <source>
        <dbReference type="Proteomes" id="UP001201163"/>
    </source>
</evidence>
<feature type="compositionally biased region" description="Polar residues" evidence="1">
    <location>
        <begin position="1"/>
        <end position="14"/>
    </location>
</feature>
<dbReference type="AlphaFoldDB" id="A0AAD4QDU1"/>
<feature type="compositionally biased region" description="Polar residues" evidence="1">
    <location>
        <begin position="26"/>
        <end position="40"/>
    </location>
</feature>
<feature type="transmembrane region" description="Helical" evidence="2">
    <location>
        <begin position="139"/>
        <end position="159"/>
    </location>
</feature>
<feature type="transmembrane region" description="Helical" evidence="2">
    <location>
        <begin position="329"/>
        <end position="350"/>
    </location>
</feature>
<name>A0AAD4QDU1_9AGAM</name>
<protein>
    <submittedName>
        <fullName evidence="3">Uncharacterized protein</fullName>
    </submittedName>
</protein>
<feature type="region of interest" description="Disordered" evidence="1">
    <location>
        <begin position="1"/>
        <end position="73"/>
    </location>
</feature>
<proteinExistence type="predicted"/>
<dbReference type="EMBL" id="JAKELL010000024">
    <property type="protein sequence ID" value="KAH8992029.1"/>
    <property type="molecule type" value="Genomic_DNA"/>
</dbReference>
<feature type="transmembrane region" description="Helical" evidence="2">
    <location>
        <begin position="165"/>
        <end position="183"/>
    </location>
</feature>